<dbReference type="AlphaFoldDB" id="A0A2N7VBY5"/>
<evidence type="ECO:0000256" key="4">
    <source>
        <dbReference type="SAM" id="MobiDB-lite"/>
    </source>
</evidence>
<dbReference type="InterPro" id="IPR009057">
    <property type="entry name" value="Homeodomain-like_sf"/>
</dbReference>
<name>A0A2N7VBY5_9BURK</name>
<feature type="compositionally biased region" description="Pro residues" evidence="4">
    <location>
        <begin position="1"/>
        <end position="13"/>
    </location>
</feature>
<dbReference type="PANTHER" id="PTHR46796">
    <property type="entry name" value="HTH-TYPE TRANSCRIPTIONAL ACTIVATOR RHAS-RELATED"/>
    <property type="match status" value="1"/>
</dbReference>
<organism evidence="6 7">
    <name type="scientific">Trinickia dabaoshanensis</name>
    <dbReference type="NCBI Taxonomy" id="564714"/>
    <lineage>
        <taxon>Bacteria</taxon>
        <taxon>Pseudomonadati</taxon>
        <taxon>Pseudomonadota</taxon>
        <taxon>Betaproteobacteria</taxon>
        <taxon>Burkholderiales</taxon>
        <taxon>Burkholderiaceae</taxon>
        <taxon>Trinickia</taxon>
    </lineage>
</organism>
<evidence type="ECO:0000256" key="2">
    <source>
        <dbReference type="ARBA" id="ARBA00023125"/>
    </source>
</evidence>
<dbReference type="InterPro" id="IPR018060">
    <property type="entry name" value="HTH_AraC"/>
</dbReference>
<comment type="caution">
    <text evidence="6">The sequence shown here is derived from an EMBL/GenBank/DDBJ whole genome shotgun (WGS) entry which is preliminary data.</text>
</comment>
<gene>
    <name evidence="6" type="ORF">C0Z18_30335</name>
</gene>
<keyword evidence="3" id="KW-0804">Transcription</keyword>
<dbReference type="Proteomes" id="UP000235616">
    <property type="component" value="Unassembled WGS sequence"/>
</dbReference>
<evidence type="ECO:0000313" key="6">
    <source>
        <dbReference type="EMBL" id="PMS14678.1"/>
    </source>
</evidence>
<proteinExistence type="predicted"/>
<dbReference type="PROSITE" id="PS01124">
    <property type="entry name" value="HTH_ARAC_FAMILY_2"/>
    <property type="match status" value="1"/>
</dbReference>
<dbReference type="GO" id="GO:0043565">
    <property type="term" value="F:sequence-specific DNA binding"/>
    <property type="evidence" value="ECO:0007669"/>
    <property type="project" value="InterPro"/>
</dbReference>
<dbReference type="Gene3D" id="1.10.10.60">
    <property type="entry name" value="Homeodomain-like"/>
    <property type="match status" value="1"/>
</dbReference>
<evidence type="ECO:0000313" key="7">
    <source>
        <dbReference type="Proteomes" id="UP000235616"/>
    </source>
</evidence>
<dbReference type="Pfam" id="PF12833">
    <property type="entry name" value="HTH_18"/>
    <property type="match status" value="1"/>
</dbReference>
<keyword evidence="7" id="KW-1185">Reference proteome</keyword>
<dbReference type="PANTHER" id="PTHR46796:SF12">
    <property type="entry name" value="HTH-TYPE DNA-BINDING TRANSCRIPTIONAL ACTIVATOR EUTR"/>
    <property type="match status" value="1"/>
</dbReference>
<sequence>MMLHPSPSPPPFDAPHRREAGGAPPLCMSIAHDADEHARNLHGWHQTYDQLSAGRFTGTLVELFLDRMTVFRETTSHTLRQSCEVKSDAYWFGIPVCEAGAGRIDGQPIGEDALALRPGGVEFELFTPAHHEFFGIVVKGEVLRRYAAEVEHLGLGQPLPGASVVPIGSARKARLVASLRAILDESARRGAPPSPFLRNQLQSSVLAALFDLCVAPQRTDSESIRASTYRRRLALVMDARDYAIAHRDRPIGVPELCEHLHVSRRTLQYCFQDVAGLAPAAYLRALRLNGARRDLTGAAQAAPHAASVQDIATAWGFWHFSQFSADYRRLFGVRPSDSLKHANPPV</sequence>
<keyword evidence="1" id="KW-0805">Transcription regulation</keyword>
<dbReference type="EMBL" id="PNYA01000041">
    <property type="protein sequence ID" value="PMS14678.1"/>
    <property type="molecule type" value="Genomic_DNA"/>
</dbReference>
<feature type="region of interest" description="Disordered" evidence="4">
    <location>
        <begin position="1"/>
        <end position="24"/>
    </location>
</feature>
<keyword evidence="2" id="KW-0238">DNA-binding</keyword>
<dbReference type="SMART" id="SM00342">
    <property type="entry name" value="HTH_ARAC"/>
    <property type="match status" value="1"/>
</dbReference>
<evidence type="ECO:0000256" key="3">
    <source>
        <dbReference type="ARBA" id="ARBA00023163"/>
    </source>
</evidence>
<dbReference type="OrthoDB" id="185346at2"/>
<protein>
    <submittedName>
        <fullName evidence="6">AraC family transcriptional regulator</fullName>
    </submittedName>
</protein>
<evidence type="ECO:0000259" key="5">
    <source>
        <dbReference type="PROSITE" id="PS01124"/>
    </source>
</evidence>
<dbReference type="RefSeq" id="WP_102649152.1">
    <property type="nucleotide sequence ID" value="NZ_PNYA01000041.1"/>
</dbReference>
<dbReference type="SUPFAM" id="SSF46689">
    <property type="entry name" value="Homeodomain-like"/>
    <property type="match status" value="2"/>
</dbReference>
<dbReference type="InterPro" id="IPR050204">
    <property type="entry name" value="AraC_XylS_family_regulators"/>
</dbReference>
<feature type="domain" description="HTH araC/xylS-type" evidence="5">
    <location>
        <begin position="237"/>
        <end position="341"/>
    </location>
</feature>
<evidence type="ECO:0000256" key="1">
    <source>
        <dbReference type="ARBA" id="ARBA00023015"/>
    </source>
</evidence>
<accession>A0A2N7VBY5</accession>
<reference evidence="6 7" key="1">
    <citation type="submission" date="2018-01" db="EMBL/GenBank/DDBJ databases">
        <title>Whole genome analyses suggest that Burkholderia sensu lato contains two further novel genera in the rhizoxinica-symbiotica group Mycetohabitans gen. nov., and Trinickia gen. nov.: implications for the evolution of diazotrophy and nodulation in the Burkholderiaceae.</title>
        <authorList>
            <person name="Estrada-de los Santos P."/>
            <person name="Palmer M."/>
            <person name="Chavez-Ramirez B."/>
            <person name="Beukes C."/>
            <person name="Steenkamp E.T."/>
            <person name="Hirsch A.M."/>
            <person name="Manyaka P."/>
            <person name="Maluk M."/>
            <person name="Lafos M."/>
            <person name="Crook M."/>
            <person name="Gross E."/>
            <person name="Simon M.F."/>
            <person name="Bueno dos Reis Junior F."/>
            <person name="Poole P.S."/>
            <person name="Venter S.N."/>
            <person name="James E.K."/>
        </authorList>
    </citation>
    <scope>NUCLEOTIDE SEQUENCE [LARGE SCALE GENOMIC DNA]</scope>
    <source>
        <strain evidence="6 7">GIMN1.004</strain>
    </source>
</reference>
<dbReference type="GO" id="GO:0003700">
    <property type="term" value="F:DNA-binding transcription factor activity"/>
    <property type="evidence" value="ECO:0007669"/>
    <property type="project" value="InterPro"/>
</dbReference>